<comment type="caution">
    <text evidence="1">The sequence shown here is derived from an EMBL/GenBank/DDBJ whole genome shotgun (WGS) entry which is preliminary data.</text>
</comment>
<name>A0A3M6VK57_9STRA</name>
<dbReference type="Proteomes" id="UP000282087">
    <property type="component" value="Unassembled WGS sequence"/>
</dbReference>
<reference evidence="3 4" key="1">
    <citation type="submission" date="2018-06" db="EMBL/GenBank/DDBJ databases">
        <title>Comparative genomics of downy mildews reveals potential adaptations to biotrophy.</title>
        <authorList>
            <person name="Fletcher K."/>
            <person name="Klosterman S.J."/>
            <person name="Derevnina L."/>
            <person name="Martin F."/>
            <person name="Koike S."/>
            <person name="Reyes Chin-Wo S."/>
            <person name="Mou B."/>
            <person name="Michelmore R."/>
        </authorList>
    </citation>
    <scope>NUCLEOTIDE SEQUENCE [LARGE SCALE GENOMIC DNA]</scope>
    <source>
        <strain evidence="2 4">R13</strain>
        <strain evidence="1 3">R14</strain>
    </source>
</reference>
<proteinExistence type="predicted"/>
<evidence type="ECO:0000313" key="2">
    <source>
        <dbReference type="EMBL" id="RQM14988.1"/>
    </source>
</evidence>
<accession>A0A3M6VK57</accession>
<dbReference type="EMBL" id="QKXF01000177">
    <property type="protein sequence ID" value="RQM14988.1"/>
    <property type="molecule type" value="Genomic_DNA"/>
</dbReference>
<dbReference type="VEuPathDB" id="FungiDB:DD237_005003"/>
<protein>
    <submittedName>
        <fullName evidence="1">Uncharacterized protein</fullName>
    </submittedName>
</protein>
<dbReference type="AlphaFoldDB" id="A0A3M6VK57"/>
<sequence length="71" mass="7780">MGPPYKYIGDRKPTTVKIYVQTALCHKSGDCEAENNYLGGNPRFDALVKGDMTSSLNAWTLETATRVPSSL</sequence>
<dbReference type="EMBL" id="QLLG01000199">
    <property type="protein sequence ID" value="RMX66533.1"/>
    <property type="molecule type" value="Genomic_DNA"/>
</dbReference>
<dbReference type="Proteomes" id="UP000286097">
    <property type="component" value="Unassembled WGS sequence"/>
</dbReference>
<evidence type="ECO:0000313" key="3">
    <source>
        <dbReference type="Proteomes" id="UP000282087"/>
    </source>
</evidence>
<organism evidence="1 3">
    <name type="scientific">Peronospora effusa</name>
    <dbReference type="NCBI Taxonomy" id="542832"/>
    <lineage>
        <taxon>Eukaryota</taxon>
        <taxon>Sar</taxon>
        <taxon>Stramenopiles</taxon>
        <taxon>Oomycota</taxon>
        <taxon>Peronosporomycetes</taxon>
        <taxon>Peronosporales</taxon>
        <taxon>Peronosporaceae</taxon>
        <taxon>Peronospora</taxon>
    </lineage>
</organism>
<evidence type="ECO:0000313" key="4">
    <source>
        <dbReference type="Proteomes" id="UP000286097"/>
    </source>
</evidence>
<gene>
    <name evidence="2" type="ORF">DD237_005003</name>
    <name evidence="1" type="ORF">DD238_004591</name>
</gene>
<keyword evidence="3" id="KW-1185">Reference proteome</keyword>
<evidence type="ECO:0000313" key="1">
    <source>
        <dbReference type="EMBL" id="RMX66533.1"/>
    </source>
</evidence>